<dbReference type="SUPFAM" id="SSF52540">
    <property type="entry name" value="P-loop containing nucleoside triphosphate hydrolases"/>
    <property type="match status" value="2"/>
</dbReference>
<organism evidence="2 3">
    <name type="scientific">Mycoplasmopsis columboralis</name>
    <dbReference type="NCBI Taxonomy" id="171282"/>
    <lineage>
        <taxon>Bacteria</taxon>
        <taxon>Bacillati</taxon>
        <taxon>Mycoplasmatota</taxon>
        <taxon>Mycoplasmoidales</taxon>
        <taxon>Metamycoplasmataceae</taxon>
        <taxon>Mycoplasmopsis</taxon>
    </lineage>
</organism>
<keyword evidence="3" id="KW-1185">Reference proteome</keyword>
<protein>
    <submittedName>
        <fullName evidence="2">Type III restriction enzyme, res subunit</fullName>
    </submittedName>
</protein>
<dbReference type="Pfam" id="PF04851">
    <property type="entry name" value="ResIII"/>
    <property type="match status" value="1"/>
</dbReference>
<dbReference type="REBASE" id="298092">
    <property type="entry name" value="Mco10179ORF689P"/>
</dbReference>
<dbReference type="GO" id="GO:0003677">
    <property type="term" value="F:DNA binding"/>
    <property type="evidence" value="ECO:0007669"/>
    <property type="project" value="InterPro"/>
</dbReference>
<dbReference type="PANTHER" id="PTHR47396:SF1">
    <property type="entry name" value="ATP-DEPENDENT HELICASE IRC3-RELATED"/>
    <property type="match status" value="1"/>
</dbReference>
<dbReference type="Proteomes" id="UP000289497">
    <property type="component" value="Chromosome"/>
</dbReference>
<dbReference type="GO" id="GO:0005829">
    <property type="term" value="C:cytosol"/>
    <property type="evidence" value="ECO:0007669"/>
    <property type="project" value="TreeGrafter"/>
</dbReference>
<dbReference type="InterPro" id="IPR050742">
    <property type="entry name" value="Helicase_Restrict-Modif_Enz"/>
</dbReference>
<dbReference type="AlphaFoldDB" id="A0A449B7E0"/>
<proteinExistence type="predicted"/>
<dbReference type="PANTHER" id="PTHR47396">
    <property type="entry name" value="TYPE I RESTRICTION ENZYME ECOKI R PROTEIN"/>
    <property type="match status" value="1"/>
</dbReference>
<dbReference type="Gene3D" id="3.40.50.300">
    <property type="entry name" value="P-loop containing nucleotide triphosphate hydrolases"/>
    <property type="match status" value="2"/>
</dbReference>
<dbReference type="GO" id="GO:0005524">
    <property type="term" value="F:ATP binding"/>
    <property type="evidence" value="ECO:0007669"/>
    <property type="project" value="InterPro"/>
</dbReference>
<dbReference type="InterPro" id="IPR006935">
    <property type="entry name" value="Helicase/UvrB_N"/>
</dbReference>
<evidence type="ECO:0000313" key="3">
    <source>
        <dbReference type="Proteomes" id="UP000289497"/>
    </source>
</evidence>
<dbReference type="GO" id="GO:0016787">
    <property type="term" value="F:hydrolase activity"/>
    <property type="evidence" value="ECO:0007669"/>
    <property type="project" value="InterPro"/>
</dbReference>
<feature type="domain" description="Helicase/UvrB N-terminal" evidence="1">
    <location>
        <begin position="6"/>
        <end position="219"/>
    </location>
</feature>
<dbReference type="EMBL" id="LR215039">
    <property type="protein sequence ID" value="VEU76502.1"/>
    <property type="molecule type" value="Genomic_DNA"/>
</dbReference>
<evidence type="ECO:0000259" key="1">
    <source>
        <dbReference type="Pfam" id="PF04851"/>
    </source>
</evidence>
<sequence length="815" mass="94654">MSNFKYKLSNSQENTVSNLFNYWKNRNNDHEHKKVNFKAPTGSGKTFIIANFIDRVISNNFTNKKIFFLVATISVAELPKQLEYKFNIYKNFLQNNSINILYVNSPSNEETKTKDKNLNLSYKNTDVMIVGKSSFGSGRIYSETGVFEALLDEIKNDPSVDLIYIRDEAHIGTKLTKSNNNKKNSNETNDEKELENLNNFEKLVSDVASFSVHMTATPTSNENLVEITEEDIFDDDIILLKRNSIFNIDLENAESLDDIFLLEKACERFKILKKEYGNEKQEPGLLGINPAMLIQVRSRKKDKDLKPEEEDKYDLVVTEYIKIIEKHGLTWAKYFSENKTSSNTREKITLNTLSDNSSSIDVIIFKVGPATGWDIPRACMLVQLRKVFSESLNIQTIGRIKRNPNPQFKFSSNSVALNYYIYSNATSTINKKTDYWRLKKKIAKQNYSVPIGQLVYNLTTINFDKTSYAKKLSEIINYTNINHEFDYLLKYYDTHGYIIGEERNYNIGNGQTKTYIVSKLLNQLDLRFYVNYQKKELNKYFNMFNESFLEDIYKSLSQKINNDIFSYDIFEYIVYKKLMPLIIEQFKYYTKLANSNISNDSYNLGFKDIPELFYQSVDLAMLELENKNIKALNQVNTKSDEFKSFAYEKISTKGDKKLYLDSSAEQKFFSLITTILKERNKVKEKVTLWSINPKLVGSSFDYLETQEDNTIRKSYPDTFFLINAKHALFVEIKSGNSDIDSNKTQNLLNSYENYVKSFKNATQSDVKSLTMIICKVNENSYFVKLDGYSSIDKVNDFLKNDDGVHLDSFFELFED</sequence>
<dbReference type="KEGG" id="mcou:NCTC10179_00688"/>
<name>A0A449B7E0_9BACT</name>
<accession>A0A449B7E0</accession>
<evidence type="ECO:0000313" key="2">
    <source>
        <dbReference type="EMBL" id="VEU76502.1"/>
    </source>
</evidence>
<gene>
    <name evidence="2" type="ORF">NCTC10179_00688</name>
</gene>
<reference evidence="2 3" key="1">
    <citation type="submission" date="2019-01" db="EMBL/GenBank/DDBJ databases">
        <authorList>
            <consortium name="Pathogen Informatics"/>
        </authorList>
    </citation>
    <scope>NUCLEOTIDE SEQUENCE [LARGE SCALE GENOMIC DNA]</scope>
    <source>
        <strain evidence="2 3">NCTC10179</strain>
    </source>
</reference>
<dbReference type="InterPro" id="IPR027417">
    <property type="entry name" value="P-loop_NTPase"/>
</dbReference>
<dbReference type="RefSeq" id="WP_036434255.1">
    <property type="nucleotide sequence ID" value="NZ_LR215039.1"/>
</dbReference>
<dbReference type="OrthoDB" id="9804145at2"/>